<keyword evidence="5" id="KW-1185">Reference proteome</keyword>
<accession>A0ABM5IW62</accession>
<feature type="domain" description="Apple" evidence="3">
    <location>
        <begin position="762"/>
        <end position="848"/>
    </location>
</feature>
<feature type="chain" id="PRO_5046176006" description="Apple domain-containing protein" evidence="2">
    <location>
        <begin position="19"/>
        <end position="1421"/>
    </location>
</feature>
<dbReference type="EnsemblMetazoa" id="XM_028289052.2">
    <property type="protein sequence ID" value="XP_028144853.2"/>
    <property type="gene ID" value="LOC114338448"/>
</dbReference>
<dbReference type="PANTHER" id="PTHR47327:SF13">
    <property type="entry name" value="APPLE DOMAIN-CONTAINING PROTEIN"/>
    <property type="match status" value="1"/>
</dbReference>
<feature type="region of interest" description="Disordered" evidence="1">
    <location>
        <begin position="1204"/>
        <end position="1223"/>
    </location>
</feature>
<feature type="compositionally biased region" description="Basic and acidic residues" evidence="1">
    <location>
        <begin position="583"/>
        <end position="616"/>
    </location>
</feature>
<feature type="domain" description="Apple" evidence="3">
    <location>
        <begin position="865"/>
        <end position="952"/>
    </location>
</feature>
<dbReference type="Pfam" id="PF00024">
    <property type="entry name" value="PAN_1"/>
    <property type="match status" value="3"/>
</dbReference>
<dbReference type="InterPro" id="IPR003609">
    <property type="entry name" value="Pan_app"/>
</dbReference>
<sequence length="1421" mass="164856">MMFISGMVSLAVLGIISAINIDNELRIIKVDCYERIQIGQRLSPSMVYKSFNYNTVGDCKKACSEEKSACKSFSFGISAKGNATCELSSTLIKETPDSKTAGTEPNVDFDLYVKKPGCTVVTEKHPHHKPTDDHFVKPTTLGKVPLEEIGHPPHPGSYPQPQEGIQNVHTLVSIASGPQSVLNPVHGILVAPQEQENHGLENEAFPFLSENYSEHYGTFGHGFGSWDFGTEFMKFDRPDFAPLYQDIDRQDNSYYFRYGERPQKRPHSPKNDYPRYPNPDRYGSVIPHPNHYYQRPTAEQFPYPIYRPNSIERPEYHYHRPSRPYDDKPIEENIPLKQPTSKPVTISLIYEIETHPTLVQKPQTKPVYETGPNENEDKHPLYGVQEYSEKPITTHSTGYNGGEITSIITEIKEACFRRVLAGKRISRGLVRRALSCESVEECQKECADEKIFACEGFNYRLDPSGRAKGDCELLSVPLSRLDVYRDSYPDPDYDYYERDRNAAALNCRPGPPSRPYNNYNNYDGYRHDIRDGYDYGSRNRWPDRRYDYVPRPVVSYHGSVDYRGADRWRNDEYYRKPIRPEIDRRYDYGPDSRRRGDHYLPRPNQDDRNNNRRYFNDHILPQKPPPYSPKGYDTPPYYKYEKKFPWGFEHHHRYGEGYDYPVPKKNFYLPPSRTDDSINDLNWGLYHKFQNNYSHWGDKYGGTYGVPHGGYLPPEPELVPPSVGNYLPAGKPVDDTGIFRVPDSALLPVEHRRPIYNIQEDCSLRSVTGFKLHKRIVKKYFAVPNIYECEVLCFKERDFLCESYAYRYTITVSEPTHNCYLSNLNYKELDHYTDLEPDRDFDIYTMNNKNRCNQPAIERRDDSDCFWRVRSGERLHQKIVRDSLKANSIVDCQVECLSSTKFTCRAYSYRYGPPIVRGSIDNCQLTDWPYYELDPRAHFEPEPGFEVYERGSFGHGCETGHFGIRGHLDNRPKQLNPDQLCYIGFGSPARLLPQAIKKSLHVSSELECKEECTRARLKSLFQCMSFSFWSKGSRNVPNCYLSDIYQRDLLAKLDYVYDPNALLFAWDNYNPDCVLLANDPVHTNHISGGGPIDRDYFSHALDTWRVYSVNGWPCKRGALCKENVRTGFWFCEIEGGEHGAWDYCCRPDHQCGASNGYPYLWCYVGPDRTQWRRCNDRYYPYIHNTDRIVDGKYLPPGQSRPWRPPLFRPDRLPSQNPLPPPKPSLDQYEMIFDEEFLEPPKPGGLGQPRHWPVSYLHKEMPPNVTDSRLMRMTADTKYSAIQNLIDVIKNNDLKSVQYHISNQSNNKDDVLFVKIPLPTNFTIESTTTPLTIDLEPITLDDDAIESKRFQKSLPQFVTKEDSTVNLQQFQTSRPRFVEWNTKQETTEVPESSFAEISKPSSVYRRGFIERANVTTHGRRLR</sequence>
<dbReference type="PROSITE" id="PS50948">
    <property type="entry name" value="PAN"/>
    <property type="match status" value="4"/>
</dbReference>
<keyword evidence="2" id="KW-0732">Signal</keyword>
<dbReference type="Gene3D" id="3.50.4.10">
    <property type="entry name" value="Hepatocyte Growth Factor"/>
    <property type="match status" value="4"/>
</dbReference>
<dbReference type="Proteomes" id="UP001652700">
    <property type="component" value="Unplaced"/>
</dbReference>
<dbReference type="GeneID" id="114338448"/>
<dbReference type="PANTHER" id="PTHR47327">
    <property type="entry name" value="FI18240P1-RELATED"/>
    <property type="match status" value="1"/>
</dbReference>
<dbReference type="SUPFAM" id="SSF57414">
    <property type="entry name" value="Hairpin loop containing domain-like"/>
    <property type="match status" value="4"/>
</dbReference>
<dbReference type="InterPro" id="IPR052774">
    <property type="entry name" value="Celegans_DevNeuronal_Protein"/>
</dbReference>
<proteinExistence type="predicted"/>
<name>A0ABM5IW62_DIAVI</name>
<reference evidence="4" key="1">
    <citation type="submission" date="2025-05" db="UniProtKB">
        <authorList>
            <consortium name="EnsemblMetazoa"/>
        </authorList>
    </citation>
    <scope>IDENTIFICATION</scope>
</reference>
<feature type="domain" description="Apple" evidence="3">
    <location>
        <begin position="415"/>
        <end position="500"/>
    </location>
</feature>
<organism evidence="4 5">
    <name type="scientific">Diabrotica virgifera virgifera</name>
    <name type="common">western corn rootworm</name>
    <dbReference type="NCBI Taxonomy" id="50390"/>
    <lineage>
        <taxon>Eukaryota</taxon>
        <taxon>Metazoa</taxon>
        <taxon>Ecdysozoa</taxon>
        <taxon>Arthropoda</taxon>
        <taxon>Hexapoda</taxon>
        <taxon>Insecta</taxon>
        <taxon>Pterygota</taxon>
        <taxon>Neoptera</taxon>
        <taxon>Endopterygota</taxon>
        <taxon>Coleoptera</taxon>
        <taxon>Polyphaga</taxon>
        <taxon>Cucujiformia</taxon>
        <taxon>Chrysomeloidea</taxon>
        <taxon>Chrysomelidae</taxon>
        <taxon>Galerucinae</taxon>
        <taxon>Diabroticina</taxon>
        <taxon>Diabroticites</taxon>
        <taxon>Diabrotica</taxon>
    </lineage>
</organism>
<evidence type="ECO:0000313" key="5">
    <source>
        <dbReference type="Proteomes" id="UP001652700"/>
    </source>
</evidence>
<feature type="domain" description="Apple" evidence="3">
    <location>
        <begin position="32"/>
        <end position="118"/>
    </location>
</feature>
<feature type="signal peptide" evidence="2">
    <location>
        <begin position="1"/>
        <end position="18"/>
    </location>
</feature>
<evidence type="ECO:0000256" key="1">
    <source>
        <dbReference type="SAM" id="MobiDB-lite"/>
    </source>
</evidence>
<dbReference type="RefSeq" id="XP_028144853.2">
    <property type="nucleotide sequence ID" value="XM_028289052.2"/>
</dbReference>
<evidence type="ECO:0000259" key="3">
    <source>
        <dbReference type="PROSITE" id="PS50948"/>
    </source>
</evidence>
<dbReference type="SMART" id="SM00473">
    <property type="entry name" value="PAN_AP"/>
    <property type="match status" value="5"/>
</dbReference>
<evidence type="ECO:0000313" key="4">
    <source>
        <dbReference type="EnsemblMetazoa" id="XP_028144853.2"/>
    </source>
</evidence>
<evidence type="ECO:0000256" key="2">
    <source>
        <dbReference type="SAM" id="SignalP"/>
    </source>
</evidence>
<feature type="region of interest" description="Disordered" evidence="1">
    <location>
        <begin position="583"/>
        <end position="630"/>
    </location>
</feature>
<protein>
    <recommendedName>
        <fullName evidence="3">Apple domain-containing protein</fullName>
    </recommendedName>
</protein>
<dbReference type="CDD" id="cd01099">
    <property type="entry name" value="PAN_AP_HGF"/>
    <property type="match status" value="3"/>
</dbReference>